<dbReference type="InterPro" id="IPR016181">
    <property type="entry name" value="Acyl_CoA_acyltransferase"/>
</dbReference>
<dbReference type="EMBL" id="CP007782">
    <property type="protein sequence ID" value="AIO30723.1"/>
    <property type="molecule type" value="Genomic_DNA"/>
</dbReference>
<proteinExistence type="predicted"/>
<dbReference type="Pfam" id="PF13673">
    <property type="entry name" value="Acetyltransf_10"/>
    <property type="match status" value="1"/>
</dbReference>
<protein>
    <submittedName>
        <fullName evidence="2">Acetyltransferase domain protein</fullName>
    </submittedName>
</protein>
<name>A0AAN0VKG3_9BURK</name>
<reference evidence="2 3" key="1">
    <citation type="submission" date="2014-05" db="EMBL/GenBank/DDBJ databases">
        <authorList>
            <person name="Bishop-Lilly K.A."/>
            <person name="Broomall S.M."/>
            <person name="Chain P.S."/>
            <person name="Chertkov O."/>
            <person name="Coyne S.R."/>
            <person name="Daligault H.E."/>
            <person name="Davenport K.W."/>
            <person name="Erkkila T."/>
            <person name="Frey K.G."/>
            <person name="Gibbons H.S."/>
            <person name="Gu W."/>
            <person name="Jaissle J."/>
            <person name="Johnson S.L."/>
            <person name="Koroleva G.I."/>
            <person name="Ladner J.T."/>
            <person name="Lo C.-C."/>
            <person name="Minogue T.D."/>
            <person name="Munk C."/>
            <person name="Palacios G.F."/>
            <person name="Redden C.L."/>
            <person name="Rosenzweig C.N."/>
            <person name="Scholz M.B."/>
            <person name="Teshima H."/>
            <person name="Xu Y."/>
        </authorList>
    </citation>
    <scope>NUCLEOTIDE SEQUENCE [LARGE SCALE GENOMIC DNA]</scope>
    <source>
        <strain evidence="2 3">DDS 22E-1</strain>
    </source>
</reference>
<dbReference type="Proteomes" id="UP000029413">
    <property type="component" value="Chromosome 3"/>
</dbReference>
<dbReference type="CDD" id="cd04301">
    <property type="entry name" value="NAT_SF"/>
    <property type="match status" value="1"/>
</dbReference>
<evidence type="ECO:0000259" key="1">
    <source>
        <dbReference type="PROSITE" id="PS51186"/>
    </source>
</evidence>
<accession>A0AAN0VKG3</accession>
<dbReference type="AlphaFoldDB" id="A0AAN0VKG3"/>
<dbReference type="InterPro" id="IPR000182">
    <property type="entry name" value="GNAT_dom"/>
</dbReference>
<dbReference type="Gene3D" id="3.40.630.30">
    <property type="match status" value="1"/>
</dbReference>
<evidence type="ECO:0000313" key="3">
    <source>
        <dbReference type="Proteomes" id="UP000029413"/>
    </source>
</evidence>
<sequence length="207" mass="22982">MTAAIRIADADDVPALHALLQAAYAPLVPQGVHFTIMRAPIGRIAQTVARETTFVLEHPDDDGRTTLAATLTVRFPWVADERHRMPYPFLHWFAVAPAFKRQGLGRALLAHVESRFLTAQVKAPATYLATASNHPWLQPYYERDGYVAFDRSTNALGTPLVWLRKILIPALYRDPSEVDAPNAAMHARDIDARRVPLATSLLKDSPA</sequence>
<dbReference type="SUPFAM" id="SSF55729">
    <property type="entry name" value="Acyl-CoA N-acyltransferases (Nat)"/>
    <property type="match status" value="1"/>
</dbReference>
<dbReference type="PROSITE" id="PS51186">
    <property type="entry name" value="GNAT"/>
    <property type="match status" value="1"/>
</dbReference>
<evidence type="ECO:0000313" key="2">
    <source>
        <dbReference type="EMBL" id="AIO30723.1"/>
    </source>
</evidence>
<gene>
    <name evidence="2" type="ORF">DM39_6604</name>
</gene>
<feature type="domain" description="N-acetyltransferase" evidence="1">
    <location>
        <begin position="3"/>
        <end position="168"/>
    </location>
</feature>
<keyword evidence="3" id="KW-1185">Reference proteome</keyword>
<dbReference type="KEGG" id="bcen:DM39_6604"/>
<organism evidence="2 3">
    <name type="scientific">Burkholderia cenocepacia</name>
    <dbReference type="NCBI Taxonomy" id="95486"/>
    <lineage>
        <taxon>Bacteria</taxon>
        <taxon>Pseudomonadati</taxon>
        <taxon>Pseudomonadota</taxon>
        <taxon>Betaproteobacteria</taxon>
        <taxon>Burkholderiales</taxon>
        <taxon>Burkholderiaceae</taxon>
        <taxon>Burkholderia</taxon>
        <taxon>Burkholderia cepacia complex</taxon>
    </lineage>
</organism>
<dbReference type="GO" id="GO:0016747">
    <property type="term" value="F:acyltransferase activity, transferring groups other than amino-acyl groups"/>
    <property type="evidence" value="ECO:0007669"/>
    <property type="project" value="InterPro"/>
</dbReference>